<organism evidence="1 2">
    <name type="scientific">Rhizobium grahamii</name>
    <dbReference type="NCBI Taxonomy" id="1120045"/>
    <lineage>
        <taxon>Bacteria</taxon>
        <taxon>Pseudomonadati</taxon>
        <taxon>Pseudomonadota</taxon>
        <taxon>Alphaproteobacteria</taxon>
        <taxon>Hyphomicrobiales</taxon>
        <taxon>Rhizobiaceae</taxon>
        <taxon>Rhizobium/Agrobacterium group</taxon>
        <taxon>Rhizobium</taxon>
    </lineage>
</organism>
<name>A0A370KEQ0_9HYPH</name>
<dbReference type="AlphaFoldDB" id="A0A370KEQ0"/>
<dbReference type="EMBL" id="NAAC01000046">
    <property type="protein sequence ID" value="RDJ02695.1"/>
    <property type="molecule type" value="Genomic_DNA"/>
</dbReference>
<protein>
    <submittedName>
        <fullName evidence="1">Uncharacterized protein</fullName>
    </submittedName>
</protein>
<evidence type="ECO:0000313" key="2">
    <source>
        <dbReference type="Proteomes" id="UP000254939"/>
    </source>
</evidence>
<sequence>MTESGKKQTSDPAFASSEAFDFWKFDTSLFRLSVDELFHLMKTLDEEASAAVGDNFDDSELFARIEMVETQIEKRYPGRAMTPYKQWLAQH</sequence>
<evidence type="ECO:0000313" key="1">
    <source>
        <dbReference type="EMBL" id="RDJ02695.1"/>
    </source>
</evidence>
<proteinExistence type="predicted"/>
<reference evidence="1 2" key="1">
    <citation type="submission" date="2017-03" db="EMBL/GenBank/DDBJ databases">
        <title>Genome analysis of Rhizobial strains effectives or ineffectives for nitrogen fixation isolated from bean seeds.</title>
        <authorList>
            <person name="Peralta H."/>
            <person name="Aguilar-Vera A."/>
            <person name="Mora Y."/>
            <person name="Vargas-Lagunas C."/>
            <person name="Girard L."/>
            <person name="Mora J."/>
        </authorList>
    </citation>
    <scope>NUCLEOTIDE SEQUENCE [LARGE SCALE GENOMIC DNA]</scope>
    <source>
        <strain evidence="1 2">CCGM3</strain>
    </source>
</reference>
<dbReference type="Proteomes" id="UP000254939">
    <property type="component" value="Unassembled WGS sequence"/>
</dbReference>
<gene>
    <name evidence="1" type="ORF">B5K06_31925</name>
</gene>
<accession>A0A370KEQ0</accession>
<dbReference type="RefSeq" id="WP_114715753.1">
    <property type="nucleotide sequence ID" value="NZ_KZ857269.1"/>
</dbReference>
<comment type="caution">
    <text evidence="1">The sequence shown here is derived from an EMBL/GenBank/DDBJ whole genome shotgun (WGS) entry which is preliminary data.</text>
</comment>